<gene>
    <name evidence="1" type="ORF">EYF80_025456</name>
</gene>
<comment type="caution">
    <text evidence="1">The sequence shown here is derived from an EMBL/GenBank/DDBJ whole genome shotgun (WGS) entry which is preliminary data.</text>
</comment>
<evidence type="ECO:0000313" key="2">
    <source>
        <dbReference type="Proteomes" id="UP000314294"/>
    </source>
</evidence>
<organism evidence="1 2">
    <name type="scientific">Liparis tanakae</name>
    <name type="common">Tanaka's snailfish</name>
    <dbReference type="NCBI Taxonomy" id="230148"/>
    <lineage>
        <taxon>Eukaryota</taxon>
        <taxon>Metazoa</taxon>
        <taxon>Chordata</taxon>
        <taxon>Craniata</taxon>
        <taxon>Vertebrata</taxon>
        <taxon>Euteleostomi</taxon>
        <taxon>Actinopterygii</taxon>
        <taxon>Neopterygii</taxon>
        <taxon>Teleostei</taxon>
        <taxon>Neoteleostei</taxon>
        <taxon>Acanthomorphata</taxon>
        <taxon>Eupercaria</taxon>
        <taxon>Perciformes</taxon>
        <taxon>Cottioidei</taxon>
        <taxon>Cottales</taxon>
        <taxon>Liparidae</taxon>
        <taxon>Liparis</taxon>
    </lineage>
</organism>
<proteinExistence type="predicted"/>
<dbReference type="AlphaFoldDB" id="A0A4Z2HF49"/>
<sequence length="383" mass="40783">MSEMGKEDVWSSSVRSAEGWRALEEAEDGWTERRASARLVVSAVLVFVFLSRRSRALALATLVLEAVLTVLFSRCMLLKERRLCSPPAFLSASPVTLASRNAMTASVSFRSIAVSMLPTESLRSRPPLPLLMRGMSSAGTLALGFSIVKLPWRTRGFPDLSPSIDPPPFLSSDLFLRSVVPEDRRGAWDGEDVELCFRLLVISPSLMGSMSFDAGLSPGVIHRELGEGPALTIRQTRGVLVLLHAKHLHILMHLIFCISMVYVPLSLWSSAASPPAVSAPLPTTEVSLGLVGLPVASPVLTELRPILWSSDLCLRRTRAAVGAPAVTVAGIGAGTLPTELDHEGSAAAAGSGPTGSDAPHARSHEAVCCFQAFFEGVAAVGKT</sequence>
<dbReference type="Proteomes" id="UP000314294">
    <property type="component" value="Unassembled WGS sequence"/>
</dbReference>
<accession>A0A4Z2HF49</accession>
<reference evidence="1 2" key="1">
    <citation type="submission" date="2019-03" db="EMBL/GenBank/DDBJ databases">
        <title>First draft genome of Liparis tanakae, snailfish: a comprehensive survey of snailfish specific genes.</title>
        <authorList>
            <person name="Kim W."/>
            <person name="Song I."/>
            <person name="Jeong J.-H."/>
            <person name="Kim D."/>
            <person name="Kim S."/>
            <person name="Ryu S."/>
            <person name="Song J.Y."/>
            <person name="Lee S.K."/>
        </authorList>
    </citation>
    <scope>NUCLEOTIDE SEQUENCE [LARGE SCALE GENOMIC DNA]</scope>
    <source>
        <tissue evidence="1">Muscle</tissue>
    </source>
</reference>
<dbReference type="EMBL" id="SRLO01000255">
    <property type="protein sequence ID" value="TNN64326.1"/>
    <property type="molecule type" value="Genomic_DNA"/>
</dbReference>
<protein>
    <submittedName>
        <fullName evidence="1">Uncharacterized protein</fullName>
    </submittedName>
</protein>
<evidence type="ECO:0000313" key="1">
    <source>
        <dbReference type="EMBL" id="TNN64326.1"/>
    </source>
</evidence>
<keyword evidence="2" id="KW-1185">Reference proteome</keyword>
<name>A0A4Z2HF49_9TELE</name>